<keyword evidence="1" id="KW-0812">Transmembrane</keyword>
<name>W9Q3K2_FUSOX</name>
<reference evidence="2" key="2">
    <citation type="submission" date="2012-05" db="EMBL/GenBank/DDBJ databases">
        <title>Annotation of the Genome Sequence of Fusarium oxysporum HDV247.</title>
        <authorList>
            <consortium name="The Broad Institute Genomics Platform"/>
            <person name="Ma L.-J."/>
            <person name="Corby-Kistler H."/>
            <person name="Broz K."/>
            <person name="Gale L.R."/>
            <person name="Jonkers W."/>
            <person name="O'Donnell K."/>
            <person name="Ploetz R."/>
            <person name="Steinberg C."/>
            <person name="Schwartz D.C."/>
            <person name="VanEtten H."/>
            <person name="Zhou S."/>
            <person name="Young S.K."/>
            <person name="Zeng Q."/>
            <person name="Gargeya S."/>
            <person name="Fitzgerald M."/>
            <person name="Abouelleil A."/>
            <person name="Alvarado L."/>
            <person name="Chapman S.B."/>
            <person name="Gainer-Dewar J."/>
            <person name="Goldberg J."/>
            <person name="Griggs A."/>
            <person name="Gujja S."/>
            <person name="Hansen M."/>
            <person name="Howarth C."/>
            <person name="Imamovic A."/>
            <person name="Ireland A."/>
            <person name="Larimer J."/>
            <person name="McCowan C."/>
            <person name="Murphy C."/>
            <person name="Pearson M."/>
            <person name="Poon T.W."/>
            <person name="Priest M."/>
            <person name="Roberts A."/>
            <person name="Saif S."/>
            <person name="Shea T."/>
            <person name="Sykes S."/>
            <person name="Wortman J."/>
            <person name="Nusbaum C."/>
            <person name="Birren B."/>
        </authorList>
    </citation>
    <scope>NUCLEOTIDE SEQUENCE</scope>
    <source>
        <strain evidence="2">HDV247</strain>
    </source>
</reference>
<dbReference type="Proteomes" id="UP000030751">
    <property type="component" value="Unassembled WGS sequence"/>
</dbReference>
<gene>
    <name evidence="2" type="ORF">FOVG_07127</name>
</gene>
<proteinExistence type="predicted"/>
<protein>
    <submittedName>
        <fullName evidence="2">Uncharacterized protein</fullName>
    </submittedName>
</protein>
<keyword evidence="1" id="KW-0472">Membrane</keyword>
<keyword evidence="1" id="KW-1133">Transmembrane helix</keyword>
<dbReference type="AlphaFoldDB" id="W9Q3K2"/>
<dbReference type="HOGENOM" id="CLU_1677951_0_0_1"/>
<accession>W9Q3K2</accession>
<evidence type="ECO:0000313" key="2">
    <source>
        <dbReference type="EMBL" id="EXA46410.1"/>
    </source>
</evidence>
<evidence type="ECO:0000256" key="1">
    <source>
        <dbReference type="SAM" id="Phobius"/>
    </source>
</evidence>
<organism evidence="2">
    <name type="scientific">Fusarium oxysporum f. sp. pisi HDV247</name>
    <dbReference type="NCBI Taxonomy" id="1080344"/>
    <lineage>
        <taxon>Eukaryota</taxon>
        <taxon>Fungi</taxon>
        <taxon>Dikarya</taxon>
        <taxon>Ascomycota</taxon>
        <taxon>Pezizomycotina</taxon>
        <taxon>Sordariomycetes</taxon>
        <taxon>Hypocreomycetidae</taxon>
        <taxon>Hypocreales</taxon>
        <taxon>Nectriaceae</taxon>
        <taxon>Fusarium</taxon>
        <taxon>Fusarium oxysporum species complex</taxon>
    </lineage>
</organism>
<feature type="transmembrane region" description="Helical" evidence="1">
    <location>
        <begin position="30"/>
        <end position="56"/>
    </location>
</feature>
<sequence length="157" mass="17166">MSATLERLLFARAYMVSVDPALVTISVEELMVAISGLQLLLSILAAILAGAAWLALSFFTDAYWSSTFLASGDKKSKPGYVHNPPSVEPLSGRDGAFIAVAGKAVVPQDRQLNGFLATDQWRWGDQPVPYYSQVPGYADTHLLLEQRKDEQKQTSAY</sequence>
<reference evidence="2" key="1">
    <citation type="submission" date="2011-10" db="EMBL/GenBank/DDBJ databases">
        <title>The Genome Sequence of Fusarium oxysporum HDV247.</title>
        <authorList>
            <consortium name="The Broad Institute Genome Sequencing Platform"/>
            <person name="Ma L.-J."/>
            <person name="Gale L.R."/>
            <person name="Schwartz D.C."/>
            <person name="Zhou S."/>
            <person name="Corby-Kistler H."/>
            <person name="Young S.K."/>
            <person name="Zeng Q."/>
            <person name="Gargeya S."/>
            <person name="Fitzgerald M."/>
            <person name="Haas B."/>
            <person name="Abouelleil A."/>
            <person name="Alvarado L."/>
            <person name="Arachchi H.M."/>
            <person name="Berlin A."/>
            <person name="Brown A."/>
            <person name="Chapman S.B."/>
            <person name="Chen Z."/>
            <person name="Dunbar C."/>
            <person name="Freedman E."/>
            <person name="Gearin G."/>
            <person name="Goldberg J."/>
            <person name="Griggs A."/>
            <person name="Gujja S."/>
            <person name="Heiman D."/>
            <person name="Howarth C."/>
            <person name="Larson L."/>
            <person name="Lui A."/>
            <person name="MacDonald P.J.P."/>
            <person name="Montmayeur A."/>
            <person name="Murphy C."/>
            <person name="Neiman D."/>
            <person name="Pearson M."/>
            <person name="Priest M."/>
            <person name="Roberts A."/>
            <person name="Saif S."/>
            <person name="Shea T."/>
            <person name="Shenoy N."/>
            <person name="Sisk P."/>
            <person name="Stolte C."/>
            <person name="Sykes S."/>
            <person name="Wortman J."/>
            <person name="Nusbaum C."/>
            <person name="Birren B."/>
        </authorList>
    </citation>
    <scope>NUCLEOTIDE SEQUENCE [LARGE SCALE GENOMIC DNA]</scope>
    <source>
        <strain evidence="2">HDV247</strain>
    </source>
</reference>
<dbReference type="EMBL" id="JH650971">
    <property type="protein sequence ID" value="EXA46410.1"/>
    <property type="molecule type" value="Genomic_DNA"/>
</dbReference>